<keyword evidence="2" id="KW-1185">Reference proteome</keyword>
<evidence type="ECO:0000313" key="2">
    <source>
        <dbReference type="Proteomes" id="UP000779049"/>
    </source>
</evidence>
<comment type="caution">
    <text evidence="1">The sequence shown here is derived from an EMBL/GenBank/DDBJ whole genome shotgun (WGS) entry which is preliminary data.</text>
</comment>
<protein>
    <submittedName>
        <fullName evidence="1">Glycosyltransferase family 4 protein</fullName>
    </submittedName>
</protein>
<dbReference type="EMBL" id="VIRV01000027">
    <property type="protein sequence ID" value="MBY0759804.1"/>
    <property type="molecule type" value="Genomic_DNA"/>
</dbReference>
<reference evidence="1 2" key="1">
    <citation type="journal article" date="2020" name="New Microbes New Infect">
        <title>Sellimonas caecigallum sp. nov., description and genome sequence of a new member of the Sellimonas genus isolated from the cecum of feral chicken.</title>
        <authorList>
            <person name="Wongkuna S."/>
            <person name="Ghimire S."/>
            <person name="Antony L."/>
            <person name="Chankhamhaengdecha S."/>
            <person name="Janvilisri T."/>
            <person name="Scaria J."/>
        </authorList>
    </citation>
    <scope>NUCLEOTIDE SEQUENCE [LARGE SCALE GENOMIC DNA]</scope>
    <source>
        <strain evidence="1 2">SW451</strain>
    </source>
</reference>
<proteinExistence type="predicted"/>
<evidence type="ECO:0000313" key="1">
    <source>
        <dbReference type="EMBL" id="MBY0759804.1"/>
    </source>
</evidence>
<sequence length="136" mass="15970">MNYEITLIVAMKSVYENRVDASVNIEECDFANEIMVERMIKSLNKRGAYIVNSHADSGIQIRLLKEQNRNYLLYITEHLAIFDDSEYIDTRKEYFIWAQNTDKVITVSLAGRRAFQTAVVQLWIIVICFDKYYKVV</sequence>
<dbReference type="Proteomes" id="UP000779049">
    <property type="component" value="Unassembled WGS sequence"/>
</dbReference>
<gene>
    <name evidence="1" type="ORF">FLB61_12060</name>
</gene>
<organism evidence="1 2">
    <name type="scientific">Sellimonas caecigallum</name>
    <dbReference type="NCBI Taxonomy" id="2592333"/>
    <lineage>
        <taxon>Bacteria</taxon>
        <taxon>Bacillati</taxon>
        <taxon>Bacillota</taxon>
        <taxon>Clostridia</taxon>
        <taxon>Lachnospirales</taxon>
        <taxon>Lachnospiraceae</taxon>
        <taxon>Sellimonas</taxon>
    </lineage>
</organism>
<name>A0ABS7L9P1_9FIRM</name>
<accession>A0ABS7L9P1</accession>
<dbReference type="RefSeq" id="WP_221920343.1">
    <property type="nucleotide sequence ID" value="NZ_CP173660.1"/>
</dbReference>